<evidence type="ECO:0000256" key="1">
    <source>
        <dbReference type="ARBA" id="ARBA00004496"/>
    </source>
</evidence>
<evidence type="ECO:0000256" key="6">
    <source>
        <dbReference type="ARBA" id="ARBA00022786"/>
    </source>
</evidence>
<dbReference type="GO" id="GO:0005829">
    <property type="term" value="C:cytosol"/>
    <property type="evidence" value="ECO:0007669"/>
    <property type="project" value="TreeGrafter"/>
</dbReference>
<dbReference type="Pfam" id="PF03987">
    <property type="entry name" value="Autophagy_act_C"/>
    <property type="match status" value="1"/>
</dbReference>
<dbReference type="GO" id="GO:0000422">
    <property type="term" value="P:autophagy of mitochondrion"/>
    <property type="evidence" value="ECO:0007669"/>
    <property type="project" value="TreeGrafter"/>
</dbReference>
<gene>
    <name evidence="11" type="primary">ATG3</name>
    <name evidence="11" type="ORF">LPJ53_004129</name>
</gene>
<evidence type="ECO:0000256" key="7">
    <source>
        <dbReference type="ARBA" id="ARBA00022927"/>
    </source>
</evidence>
<evidence type="ECO:0000256" key="2">
    <source>
        <dbReference type="ARBA" id="ARBA00007683"/>
    </source>
</evidence>
<dbReference type="GO" id="GO:0044804">
    <property type="term" value="P:nucleophagy"/>
    <property type="evidence" value="ECO:0007669"/>
    <property type="project" value="TreeGrafter"/>
</dbReference>
<keyword evidence="8" id="KW-0072">Autophagy</keyword>
<dbReference type="Proteomes" id="UP001149813">
    <property type="component" value="Unassembled WGS sequence"/>
</dbReference>
<proteinExistence type="inferred from homology"/>
<keyword evidence="7" id="KW-0653">Protein transport</keyword>
<dbReference type="GO" id="GO:0061723">
    <property type="term" value="P:glycophagy"/>
    <property type="evidence" value="ECO:0007669"/>
    <property type="project" value="TreeGrafter"/>
</dbReference>
<evidence type="ECO:0000256" key="5">
    <source>
        <dbReference type="ARBA" id="ARBA00022490"/>
    </source>
</evidence>
<evidence type="ECO:0000313" key="12">
    <source>
        <dbReference type="Proteomes" id="UP001149813"/>
    </source>
</evidence>
<dbReference type="PANTHER" id="PTHR12866:SF2">
    <property type="entry name" value="UBIQUITIN-LIKE-CONJUGATING ENZYME ATG3"/>
    <property type="match status" value="1"/>
</dbReference>
<evidence type="ECO:0000256" key="3">
    <source>
        <dbReference type="ARBA" id="ARBA00018067"/>
    </source>
</evidence>
<evidence type="ECO:0000256" key="10">
    <source>
        <dbReference type="ARBA" id="ARBA00033139"/>
    </source>
</evidence>
<dbReference type="OrthoDB" id="1584384at2759"/>
<evidence type="ECO:0000256" key="4">
    <source>
        <dbReference type="ARBA" id="ARBA00022448"/>
    </source>
</evidence>
<keyword evidence="4" id="KW-0813">Transport</keyword>
<dbReference type="EMBL" id="JANBOJ010000179">
    <property type="protein sequence ID" value="KAJ1721328.1"/>
    <property type="molecule type" value="Genomic_DNA"/>
</dbReference>
<evidence type="ECO:0000256" key="8">
    <source>
        <dbReference type="ARBA" id="ARBA00023006"/>
    </source>
</evidence>
<dbReference type="AlphaFoldDB" id="A0A9W7XZP4"/>
<dbReference type="Gene3D" id="3.30.1460.50">
    <property type="match status" value="1"/>
</dbReference>
<dbReference type="PANTHER" id="PTHR12866">
    <property type="entry name" value="UBIQUITIN-LIKE-CONJUGATING ENZYME ATG3"/>
    <property type="match status" value="1"/>
</dbReference>
<dbReference type="GO" id="GO:0015031">
    <property type="term" value="P:protein transport"/>
    <property type="evidence" value="ECO:0007669"/>
    <property type="project" value="UniProtKB-KW"/>
</dbReference>
<comment type="caution">
    <text evidence="11">The sequence shown here is derived from an EMBL/GenBank/DDBJ whole genome shotgun (WGS) entry which is preliminary data.</text>
</comment>
<protein>
    <recommendedName>
        <fullName evidence="3">Autophagy-related protein 3</fullName>
    </recommendedName>
    <alternativeName>
        <fullName evidence="9 10">Autophagy-related E2-like conjugation enzyme ATG3</fullName>
    </alternativeName>
</protein>
<evidence type="ECO:0000313" key="11">
    <source>
        <dbReference type="EMBL" id="KAJ1721328.1"/>
    </source>
</evidence>
<dbReference type="GO" id="GO:0000407">
    <property type="term" value="C:phagophore assembly site"/>
    <property type="evidence" value="ECO:0007669"/>
    <property type="project" value="TreeGrafter"/>
</dbReference>
<dbReference type="InterPro" id="IPR007135">
    <property type="entry name" value="Atg3/Atg10"/>
</dbReference>
<accession>A0A9W7XZP4</accession>
<keyword evidence="6" id="KW-0833">Ubl conjugation pathway</keyword>
<dbReference type="FunFam" id="3.30.1460.50:FF:000007">
    <property type="entry name" value="Autophagy-related protein 3"/>
    <property type="match status" value="1"/>
</dbReference>
<dbReference type="GO" id="GO:0000045">
    <property type="term" value="P:autophagosome assembly"/>
    <property type="evidence" value="ECO:0007669"/>
    <property type="project" value="TreeGrafter"/>
</dbReference>
<organism evidence="11 12">
    <name type="scientific">Coemansia erecta</name>
    <dbReference type="NCBI Taxonomy" id="147472"/>
    <lineage>
        <taxon>Eukaryota</taxon>
        <taxon>Fungi</taxon>
        <taxon>Fungi incertae sedis</taxon>
        <taxon>Zoopagomycota</taxon>
        <taxon>Kickxellomycotina</taxon>
        <taxon>Kickxellomycetes</taxon>
        <taxon>Kickxellales</taxon>
        <taxon>Kickxellaceae</taxon>
        <taxon>Coemansia</taxon>
    </lineage>
</organism>
<evidence type="ECO:0000256" key="9">
    <source>
        <dbReference type="ARBA" id="ARBA00032144"/>
    </source>
</evidence>
<comment type="subcellular location">
    <subcellularLocation>
        <location evidence="1">Cytoplasm</location>
    </subcellularLocation>
</comment>
<sequence length="347" mass="39076">MAIQSLLHKVAEHLNPVLKNSKFKETGVLTPEEFVLAGDYLVFKCPTWSWAKGNPNKRRDYLPADKQFLITRNVPCLRRAEQMTFGLDDELEEMGDDGWVSTYAGHKGVSAHDADDIEEIGDIDETDVQVPSAKEIERLTKGIEEVEINANEQDLDTPLGQVAEEAEDDIDEIPSDIEDIPDIDDELDGYDGVEDEDPAANVQTQPAAATSAVNASGVASGEVEDKILRTRTYDISITYDKYYQTPRVFLFGYDEQGKPLTKRQVYEDISEDHAKKTVTIEVHPHLGVQQASIHPCKHAHVMKKIIERAVESGRREIRVDQYLVIFLKFMSSVLPTIEYDYTMSTDI</sequence>
<reference evidence="11" key="1">
    <citation type="submission" date="2022-07" db="EMBL/GenBank/DDBJ databases">
        <title>Phylogenomic reconstructions and comparative analyses of Kickxellomycotina fungi.</title>
        <authorList>
            <person name="Reynolds N.K."/>
            <person name="Stajich J.E."/>
            <person name="Barry K."/>
            <person name="Grigoriev I.V."/>
            <person name="Crous P."/>
            <person name="Smith M.E."/>
        </authorList>
    </citation>
    <scope>NUCLEOTIDE SEQUENCE</scope>
    <source>
        <strain evidence="11">NBRC 32514</strain>
    </source>
</reference>
<dbReference type="GO" id="GO:0019776">
    <property type="term" value="F:Atg8-family ligase activity"/>
    <property type="evidence" value="ECO:0007669"/>
    <property type="project" value="TreeGrafter"/>
</dbReference>
<comment type="similarity">
    <text evidence="2">Belongs to the ATG3 family.</text>
</comment>
<keyword evidence="5" id="KW-0963">Cytoplasm</keyword>
<name>A0A9W7XZP4_9FUNG</name>
<keyword evidence="12" id="KW-1185">Reference proteome</keyword>